<accession>A0ABS6FZY3</accession>
<dbReference type="GO" id="GO:0016994">
    <property type="term" value="F:precorrin-6A reductase activity"/>
    <property type="evidence" value="ECO:0007669"/>
    <property type="project" value="UniProtKB-EC"/>
</dbReference>
<keyword evidence="3 4" id="KW-0560">Oxidoreductase</keyword>
<proteinExistence type="predicted"/>
<dbReference type="EMBL" id="JAHLQK010000001">
    <property type="protein sequence ID" value="MBU5675514.1"/>
    <property type="molecule type" value="Genomic_DNA"/>
</dbReference>
<name>A0ABS6FZY3_9FIRM</name>
<evidence type="ECO:0000256" key="2">
    <source>
        <dbReference type="ARBA" id="ARBA00022573"/>
    </source>
</evidence>
<dbReference type="Proteomes" id="UP000779508">
    <property type="component" value="Unassembled WGS sequence"/>
</dbReference>
<protein>
    <submittedName>
        <fullName evidence="4">Precorrin-6A reductase</fullName>
        <ecNumber evidence="4">1.3.1.54</ecNumber>
    </submittedName>
</protein>
<dbReference type="PANTHER" id="PTHR36925:SF1">
    <property type="entry name" value="COBALT-PRECORRIN-6A REDUCTASE"/>
    <property type="match status" value="1"/>
</dbReference>
<evidence type="ECO:0000256" key="3">
    <source>
        <dbReference type="ARBA" id="ARBA00023002"/>
    </source>
</evidence>
<dbReference type="PROSITE" id="PS51014">
    <property type="entry name" value="COBK_CBIJ"/>
    <property type="match status" value="1"/>
</dbReference>
<dbReference type="Pfam" id="PF02571">
    <property type="entry name" value="CbiJ"/>
    <property type="match status" value="1"/>
</dbReference>
<keyword evidence="5" id="KW-1185">Reference proteome</keyword>
<organism evidence="4 5">
    <name type="scientific">Alkaliphilus flagellatus</name>
    <dbReference type="NCBI Taxonomy" id="2841507"/>
    <lineage>
        <taxon>Bacteria</taxon>
        <taxon>Bacillati</taxon>
        <taxon>Bacillota</taxon>
        <taxon>Clostridia</taxon>
        <taxon>Peptostreptococcales</taxon>
        <taxon>Natronincolaceae</taxon>
        <taxon>Alkaliphilus</taxon>
    </lineage>
</organism>
<sequence>MIWIIGGTSEFREIIDRIKDLDNYIATIATDGGKEFVNCEKLIVGRMDYYEMKEFVEKNKISLIVDLSHPYAKIVSENARKISKDQNIDYIRYVRNKVDLKSKAIYVNSYEDCYKYISNISGTIFFTTGSKNIGDFEKVRGNNRFIYRILPAIESIEECRKHGIQLKDIVAVLGPFSKEYNKIMFKEYKADYVVTKDSGKQGGTIEKLEACEELGIVPIIIGREYEKGINDIDLIEKRIREEDKKIIINKTSV</sequence>
<reference evidence="4 5" key="1">
    <citation type="submission" date="2021-06" db="EMBL/GenBank/DDBJ databases">
        <authorList>
            <person name="Sun Q."/>
            <person name="Li D."/>
        </authorList>
    </citation>
    <scope>NUCLEOTIDE SEQUENCE [LARGE SCALE GENOMIC DNA]</scope>
    <source>
        <strain evidence="4 5">MSJ-5</strain>
    </source>
</reference>
<evidence type="ECO:0000313" key="4">
    <source>
        <dbReference type="EMBL" id="MBU5675514.1"/>
    </source>
</evidence>
<keyword evidence="2" id="KW-0169">Cobalamin biosynthesis</keyword>
<comment type="pathway">
    <text evidence="1">Cofactor biosynthesis; adenosylcobalamin biosynthesis.</text>
</comment>
<evidence type="ECO:0000256" key="1">
    <source>
        <dbReference type="ARBA" id="ARBA00004953"/>
    </source>
</evidence>
<evidence type="ECO:0000313" key="5">
    <source>
        <dbReference type="Proteomes" id="UP000779508"/>
    </source>
</evidence>
<dbReference type="PANTHER" id="PTHR36925">
    <property type="entry name" value="COBALT-PRECORRIN-6A REDUCTASE"/>
    <property type="match status" value="1"/>
</dbReference>
<gene>
    <name evidence="4" type="primary">cobK</name>
    <name evidence="4" type="ORF">KQI88_03685</name>
</gene>
<dbReference type="RefSeq" id="WP_216414985.1">
    <property type="nucleotide sequence ID" value="NZ_JAHLQK010000001.1"/>
</dbReference>
<dbReference type="InterPro" id="IPR003723">
    <property type="entry name" value="Precorrin-6x_reduct"/>
</dbReference>
<dbReference type="NCBIfam" id="TIGR00715">
    <property type="entry name" value="precor6x_red"/>
    <property type="match status" value="1"/>
</dbReference>
<dbReference type="EC" id="1.3.1.54" evidence="4"/>
<comment type="caution">
    <text evidence="4">The sequence shown here is derived from an EMBL/GenBank/DDBJ whole genome shotgun (WGS) entry which is preliminary data.</text>
</comment>